<dbReference type="RefSeq" id="WP_014985799.1">
    <property type="nucleotide sequence ID" value="NC_018681.1"/>
</dbReference>
<dbReference type="InterPro" id="IPR000847">
    <property type="entry name" value="LysR_HTH_N"/>
</dbReference>
<dbReference type="KEGG" id="nbr:O3I_024965"/>
<dbReference type="AlphaFoldDB" id="K0F0L4"/>
<gene>
    <name evidence="7" type="ORF">O3I_024965</name>
</gene>
<dbReference type="HOGENOM" id="CLU_039613_6_4_11"/>
<dbReference type="GO" id="GO:0003677">
    <property type="term" value="F:DNA binding"/>
    <property type="evidence" value="ECO:0007669"/>
    <property type="project" value="UniProtKB-KW"/>
</dbReference>
<evidence type="ECO:0000256" key="5">
    <source>
        <dbReference type="ARBA" id="ARBA00023163"/>
    </source>
</evidence>
<evidence type="ECO:0000256" key="1">
    <source>
        <dbReference type="ARBA" id="ARBA00009437"/>
    </source>
</evidence>
<keyword evidence="5" id="KW-0804">Transcription</keyword>
<dbReference type="Pfam" id="PF00126">
    <property type="entry name" value="HTH_1"/>
    <property type="match status" value="1"/>
</dbReference>
<sequence>MTVPPLDLDLRVVRYFLAVADHANFGRAAAALHVGQPSLSRQIRGLERQLGVQLFHRTPQGTRLSEAGQAFVPKARRLLSAAAEATAAARATTSSGSISIGYTAGLVITAATRELRRRHREATVQTTYLGWRRPAEALHDRQVDAVIARMPFPTDRLHVTHLYDEPRVLVVPRDHRLAGQPFAVLADIADEPLQWVPGLDPASHAFWRLEPRPDGRPAPTGPAMNTLDDTWEFVAAGDTLAVATRSHVNTTRTDLALIPLHGVAPSRVVLATRTEASSLTAAFRQCAREHLTA</sequence>
<dbReference type="GO" id="GO:0003700">
    <property type="term" value="F:DNA-binding transcription factor activity"/>
    <property type="evidence" value="ECO:0007669"/>
    <property type="project" value="InterPro"/>
</dbReference>
<dbReference type="eggNOG" id="COG0583">
    <property type="taxonomic scope" value="Bacteria"/>
</dbReference>
<evidence type="ECO:0000313" key="7">
    <source>
        <dbReference type="EMBL" id="AFU02944.1"/>
    </source>
</evidence>
<dbReference type="Gene3D" id="1.10.10.10">
    <property type="entry name" value="Winged helix-like DNA-binding domain superfamily/Winged helix DNA-binding domain"/>
    <property type="match status" value="1"/>
</dbReference>
<dbReference type="InterPro" id="IPR036390">
    <property type="entry name" value="WH_DNA-bd_sf"/>
</dbReference>
<dbReference type="Proteomes" id="UP000006304">
    <property type="component" value="Chromosome"/>
</dbReference>
<dbReference type="PROSITE" id="PS50931">
    <property type="entry name" value="HTH_LYSR"/>
    <property type="match status" value="1"/>
</dbReference>
<dbReference type="PANTHER" id="PTHR30346:SF0">
    <property type="entry name" value="HCA OPERON TRANSCRIPTIONAL ACTIVATOR HCAR"/>
    <property type="match status" value="1"/>
</dbReference>
<dbReference type="EMBL" id="CP003876">
    <property type="protein sequence ID" value="AFU02944.1"/>
    <property type="molecule type" value="Genomic_DNA"/>
</dbReference>
<organism evidence="7 8">
    <name type="scientific">Nocardia brasiliensis (strain ATCC 700358 / HUJEG-1)</name>
    <dbReference type="NCBI Taxonomy" id="1133849"/>
    <lineage>
        <taxon>Bacteria</taxon>
        <taxon>Bacillati</taxon>
        <taxon>Actinomycetota</taxon>
        <taxon>Actinomycetes</taxon>
        <taxon>Mycobacteriales</taxon>
        <taxon>Nocardiaceae</taxon>
        <taxon>Nocardia</taxon>
    </lineage>
</organism>
<protein>
    <submittedName>
        <fullName evidence="7">LysR family transcriptional regulator</fullName>
    </submittedName>
</protein>
<dbReference type="Pfam" id="PF03466">
    <property type="entry name" value="LysR_substrate"/>
    <property type="match status" value="1"/>
</dbReference>
<reference evidence="7 8" key="1">
    <citation type="journal article" date="2012" name="J. Bacteriol.">
        <title>Complete genome sequence of Nocardia brasiliensis HUJEG-1.</title>
        <authorList>
            <person name="Vera-Cabrera L."/>
            <person name="Ortiz-Lopez R."/>
            <person name="Elizondo-Gonzalez R."/>
            <person name="Perez-Maya A.A."/>
            <person name="Ocampo-Candiani J."/>
        </authorList>
    </citation>
    <scope>NUCLEOTIDE SEQUENCE [LARGE SCALE GENOMIC DNA]</scope>
    <source>
        <strain evidence="8">ATCC 700358</strain>
    </source>
</reference>
<dbReference type="PANTHER" id="PTHR30346">
    <property type="entry name" value="TRANSCRIPTIONAL DUAL REGULATOR HCAR-RELATED"/>
    <property type="match status" value="1"/>
</dbReference>
<dbReference type="PRINTS" id="PR00039">
    <property type="entry name" value="HTHLYSR"/>
</dbReference>
<dbReference type="FunFam" id="1.10.10.10:FF:000001">
    <property type="entry name" value="LysR family transcriptional regulator"/>
    <property type="match status" value="1"/>
</dbReference>
<feature type="domain" description="HTH lysR-type" evidence="6">
    <location>
        <begin position="8"/>
        <end position="65"/>
    </location>
</feature>
<dbReference type="STRING" id="1133849.O3I_024965"/>
<evidence type="ECO:0000259" key="6">
    <source>
        <dbReference type="PROSITE" id="PS50931"/>
    </source>
</evidence>
<keyword evidence="3" id="KW-0238">DNA-binding</keyword>
<keyword evidence="4" id="KW-0010">Activator</keyword>
<accession>K0F0L4</accession>
<dbReference type="InterPro" id="IPR036388">
    <property type="entry name" value="WH-like_DNA-bd_sf"/>
</dbReference>
<comment type="similarity">
    <text evidence="1">Belongs to the LysR transcriptional regulatory family.</text>
</comment>
<dbReference type="Gene3D" id="3.40.190.10">
    <property type="entry name" value="Periplasmic binding protein-like II"/>
    <property type="match status" value="2"/>
</dbReference>
<dbReference type="GO" id="GO:0032993">
    <property type="term" value="C:protein-DNA complex"/>
    <property type="evidence" value="ECO:0007669"/>
    <property type="project" value="TreeGrafter"/>
</dbReference>
<evidence type="ECO:0000256" key="2">
    <source>
        <dbReference type="ARBA" id="ARBA00023015"/>
    </source>
</evidence>
<evidence type="ECO:0000256" key="3">
    <source>
        <dbReference type="ARBA" id="ARBA00023125"/>
    </source>
</evidence>
<evidence type="ECO:0000313" key="8">
    <source>
        <dbReference type="Proteomes" id="UP000006304"/>
    </source>
</evidence>
<evidence type="ECO:0000256" key="4">
    <source>
        <dbReference type="ARBA" id="ARBA00023159"/>
    </source>
</evidence>
<proteinExistence type="inferred from homology"/>
<name>K0F0L4_NOCB7</name>
<keyword evidence="2" id="KW-0805">Transcription regulation</keyword>
<dbReference type="SUPFAM" id="SSF46785">
    <property type="entry name" value="Winged helix' DNA-binding domain"/>
    <property type="match status" value="1"/>
</dbReference>
<keyword evidence="8" id="KW-1185">Reference proteome</keyword>
<dbReference type="SUPFAM" id="SSF53850">
    <property type="entry name" value="Periplasmic binding protein-like II"/>
    <property type="match status" value="1"/>
</dbReference>
<dbReference type="InterPro" id="IPR005119">
    <property type="entry name" value="LysR_subst-bd"/>
</dbReference>